<evidence type="ECO:0000313" key="1">
    <source>
        <dbReference type="EMBL" id="AXQ68899.1"/>
    </source>
</evidence>
<dbReference type="Proteomes" id="UP000259026">
    <property type="component" value="Segment"/>
</dbReference>
<reference evidence="1 2" key="2">
    <citation type="submission" date="2018-09" db="EMBL/GenBank/DDBJ databases">
        <title>Giant CbK-like Caulobacter bacteriophages have genetically divergent genomes.</title>
        <authorList>
            <person name="Wilson K."/>
            <person name="Ely B."/>
        </authorList>
    </citation>
    <scope>NUCLEOTIDE SEQUENCE [LARGE SCALE GENOMIC DNA]</scope>
</reference>
<dbReference type="InterPro" id="IPR045677">
    <property type="entry name" value="DUF6197"/>
</dbReference>
<gene>
    <name evidence="1" type="ORF">CcrPW_gp360</name>
</gene>
<dbReference type="EMBL" id="MH588545">
    <property type="protein sequence ID" value="AXQ68899.1"/>
    <property type="molecule type" value="Genomic_DNA"/>
</dbReference>
<keyword evidence="2" id="KW-1185">Reference proteome</keyword>
<organism evidence="1 2">
    <name type="scientific">Caulobacter phage CcrPW</name>
    <dbReference type="NCBI Taxonomy" id="2283271"/>
    <lineage>
        <taxon>Viruses</taxon>
        <taxon>Duplodnaviria</taxon>
        <taxon>Heunggongvirae</taxon>
        <taxon>Uroviricota</taxon>
        <taxon>Caudoviricetes</taxon>
        <taxon>Jeanschmidtviridae</taxon>
        <taxon>Colossusvirus</taxon>
        <taxon>Colossusvirus PW</taxon>
    </lineage>
</organism>
<protein>
    <submittedName>
        <fullName evidence="1">Uncharacterized protein</fullName>
    </submittedName>
</protein>
<reference evidence="2" key="1">
    <citation type="submission" date="2018-07" db="EMBL/GenBank/DDBJ databases">
        <title>Giant CbK-like Caulobacter bacteriophages have genetically divergent genomes.</title>
        <authorList>
            <person name="Wilson K.M."/>
            <person name="Ely B."/>
        </authorList>
    </citation>
    <scope>NUCLEOTIDE SEQUENCE [LARGE SCALE GENOMIC DNA]</scope>
</reference>
<name>A0A385EDX5_9CAUD</name>
<sequence length="205" mass="22678">MTEPWPIRTRPTGFDIQSNALDIITRRSGLNSQGGPDVIIVPTGKARKVLESQGKITRTISAPEIDMLLEAAAEYIVERGWRRTTNDDDTLTMTTAVLLAVTVFKAHNHVDEESMLGRVVLNRLAKALPSYYDGCPVDEVILEWEASAGRTLEDVLHVLRTRTRLRDDCSICQGRSGGVPGNENVIRGKLVCDYCHAADMTLRGM</sequence>
<dbReference type="Pfam" id="PF19698">
    <property type="entry name" value="DUF6197"/>
    <property type="match status" value="1"/>
</dbReference>
<proteinExistence type="predicted"/>
<accession>A0A385EDX5</accession>
<evidence type="ECO:0000313" key="2">
    <source>
        <dbReference type="Proteomes" id="UP000259026"/>
    </source>
</evidence>